<name>A0A316Z9A8_9BASI</name>
<protein>
    <recommendedName>
        <fullName evidence="4">RNI-like protein</fullName>
    </recommendedName>
</protein>
<evidence type="ECO:0008006" key="4">
    <source>
        <dbReference type="Google" id="ProtNLM"/>
    </source>
</evidence>
<dbReference type="AlphaFoldDB" id="A0A316Z9A8"/>
<evidence type="ECO:0000313" key="2">
    <source>
        <dbReference type="EMBL" id="PWN97866.1"/>
    </source>
</evidence>
<feature type="region of interest" description="Disordered" evidence="1">
    <location>
        <begin position="1"/>
        <end position="27"/>
    </location>
</feature>
<dbReference type="RefSeq" id="XP_025598145.1">
    <property type="nucleotide sequence ID" value="XM_025742434.1"/>
</dbReference>
<dbReference type="GO" id="GO:0031146">
    <property type="term" value="P:SCF-dependent proteasomal ubiquitin-dependent protein catabolic process"/>
    <property type="evidence" value="ECO:0007669"/>
    <property type="project" value="TreeGrafter"/>
</dbReference>
<dbReference type="SUPFAM" id="SSF52047">
    <property type="entry name" value="RNI-like"/>
    <property type="match status" value="1"/>
</dbReference>
<dbReference type="GO" id="GO:0019005">
    <property type="term" value="C:SCF ubiquitin ligase complex"/>
    <property type="evidence" value="ECO:0007669"/>
    <property type="project" value="TreeGrafter"/>
</dbReference>
<dbReference type="Pfam" id="PF13516">
    <property type="entry name" value="LRR_6"/>
    <property type="match status" value="1"/>
</dbReference>
<organism evidence="2 3">
    <name type="scientific">Tilletiopsis washingtonensis</name>
    <dbReference type="NCBI Taxonomy" id="58919"/>
    <lineage>
        <taxon>Eukaryota</taxon>
        <taxon>Fungi</taxon>
        <taxon>Dikarya</taxon>
        <taxon>Basidiomycota</taxon>
        <taxon>Ustilaginomycotina</taxon>
        <taxon>Exobasidiomycetes</taxon>
        <taxon>Entylomatales</taxon>
        <taxon>Entylomatales incertae sedis</taxon>
        <taxon>Tilletiopsis</taxon>
    </lineage>
</organism>
<dbReference type="InterPro" id="IPR001611">
    <property type="entry name" value="Leu-rich_rpt"/>
</dbReference>
<dbReference type="STRING" id="58919.A0A316Z9A8"/>
<dbReference type="Proteomes" id="UP000245946">
    <property type="component" value="Unassembled WGS sequence"/>
</dbReference>
<sequence>MPPLQARLASGTAGRSPARSKGGSSHSERVLRLAIDVDFEGAVQAAFAPRIDLDTAVREPSLARQAARARSDGEPWQPPSLSSMCIERAARYFPSHVLPGSSDPPSRTVSQLATPQKRKRAFGASAYNEEADASFVPDNLPSGSAPPRTLRRGRAAAAEPAARSAKPVAQEPPLPSRADAAFINAENRAILLSLPPHHLSALLKQLTLHHPTRISAQLLSLFFYRCSSLSLSSALPAISDSASSLSRVLLPLCSRAKWLTRLELVGCTKLEDMALKRALASCKALTELSLAGCVRVGAESIEALVTASPTLRSVNVSFTDVGANGLELLLGLKELEVLKASDVLGLTGPAVQALTRRAGEKGLAAKPPYIPLRKLRQLKLRSTALDNLGLGCFLKLCGRHLRSLDISNTDVGPSLETLFAGMSLGDADSAPLRKLGLRGLRLTPHDVADLMVKLFCASAPTFTSLHTLLLADMTCGLDSAEKLLALGLWTAEETHTAPEEARARNDGHSSMVLRPYDGKSNLNLPGVGLRKYSPPGFSSDGCHFMSVSAFKELDHLHLPQMRAPWVVLGFDTLRSFWGVDVGPGRLVSRLRTFRAPGVRWAEAIDIGDLLSHGRLTHVDLSGAPFDCEQIDRLLDLNPFMESITLTGCRAVPVQERRRYFEFYEQRKKHELTYW</sequence>
<feature type="region of interest" description="Disordered" evidence="1">
    <location>
        <begin position="96"/>
        <end position="173"/>
    </location>
</feature>
<gene>
    <name evidence="2" type="ORF">FA09DRAFT_330019</name>
</gene>
<dbReference type="PANTHER" id="PTHR13318">
    <property type="entry name" value="PARTNER OF PAIRED, ISOFORM B-RELATED"/>
    <property type="match status" value="1"/>
</dbReference>
<dbReference type="InterPro" id="IPR032675">
    <property type="entry name" value="LRR_dom_sf"/>
</dbReference>
<dbReference type="PANTHER" id="PTHR13318:SF95">
    <property type="entry name" value="F-BOX PROTEIN YLR352W"/>
    <property type="match status" value="1"/>
</dbReference>
<evidence type="ECO:0000256" key="1">
    <source>
        <dbReference type="SAM" id="MobiDB-lite"/>
    </source>
</evidence>
<dbReference type="EMBL" id="KZ819293">
    <property type="protein sequence ID" value="PWN97866.1"/>
    <property type="molecule type" value="Genomic_DNA"/>
</dbReference>
<feature type="compositionally biased region" description="Low complexity" evidence="1">
    <location>
        <begin position="155"/>
        <end position="165"/>
    </location>
</feature>
<reference evidence="2 3" key="1">
    <citation type="journal article" date="2018" name="Mol. Biol. Evol.">
        <title>Broad Genomic Sampling Reveals a Smut Pathogenic Ancestry of the Fungal Clade Ustilaginomycotina.</title>
        <authorList>
            <person name="Kijpornyongpan T."/>
            <person name="Mondo S.J."/>
            <person name="Barry K."/>
            <person name="Sandor L."/>
            <person name="Lee J."/>
            <person name="Lipzen A."/>
            <person name="Pangilinan J."/>
            <person name="LaButti K."/>
            <person name="Hainaut M."/>
            <person name="Henrissat B."/>
            <person name="Grigoriev I.V."/>
            <person name="Spatafora J.W."/>
            <person name="Aime M.C."/>
        </authorList>
    </citation>
    <scope>NUCLEOTIDE SEQUENCE [LARGE SCALE GENOMIC DNA]</scope>
    <source>
        <strain evidence="2 3">MCA 4186</strain>
    </source>
</reference>
<proteinExistence type="predicted"/>
<feature type="compositionally biased region" description="Polar residues" evidence="1">
    <location>
        <begin position="103"/>
        <end position="114"/>
    </location>
</feature>
<dbReference type="Gene3D" id="3.80.10.10">
    <property type="entry name" value="Ribonuclease Inhibitor"/>
    <property type="match status" value="1"/>
</dbReference>
<keyword evidence="3" id="KW-1185">Reference proteome</keyword>
<dbReference type="OrthoDB" id="550575at2759"/>
<dbReference type="GeneID" id="37269978"/>
<evidence type="ECO:0000313" key="3">
    <source>
        <dbReference type="Proteomes" id="UP000245946"/>
    </source>
</evidence>
<accession>A0A316Z9A8</accession>